<sequence>MQSSAWIVPVSVAIIAAAATLIAAFIGYTKDRRDQRAQILQDLDIAEKLPEGSRAKEVLVTYADNRALLLPTESFVRYIAFDELSDFAIFAGVIALTALTAPNSGAFWRYSIAIMVVIIIVALRWRTYRRRVNNLTQQYLREQNLPADMFESVSALVWRSYRPWKIWSCFRRKR</sequence>
<dbReference type="GeneID" id="83631679"/>
<accession>A0A9P3QC32</accession>
<evidence type="ECO:0000313" key="4">
    <source>
        <dbReference type="Proteomes" id="UP001064782"/>
    </source>
</evidence>
<comment type="caution">
    <text evidence="3">The sequence shown here is derived from an EMBL/GenBank/DDBJ whole genome shotgun (WGS) entry which is preliminary data.</text>
</comment>
<dbReference type="EMBL" id="BRZI01000046">
    <property type="protein sequence ID" value="GLD32513.1"/>
    <property type="molecule type" value="Genomic_DNA"/>
</dbReference>
<dbReference type="RefSeq" id="WP_236981552.1">
    <property type="nucleotide sequence ID" value="NZ_BRXE01000030.1"/>
</dbReference>
<name>A0A9P3QC32_9MYCO</name>
<protein>
    <submittedName>
        <fullName evidence="3">Uncharacterized protein</fullName>
    </submittedName>
</protein>
<feature type="transmembrane region" description="Helical" evidence="1">
    <location>
        <begin position="6"/>
        <end position="28"/>
    </location>
</feature>
<reference evidence="3" key="1">
    <citation type="submission" date="2022-08" db="EMBL/GenBank/DDBJ databases">
        <title>Mycobacterium kiyosense sp. nov., scotochromogenic slow-glowing species isolated from respiratory specimens.</title>
        <authorList>
            <person name="Fukano H."/>
            <person name="Kazumi Y."/>
            <person name="Sakagami N."/>
            <person name="Ato M."/>
            <person name="Mitarai S."/>
            <person name="Hoshino Y."/>
        </authorList>
    </citation>
    <scope>NUCLEOTIDE SEQUENCE</scope>
    <source>
        <strain evidence="3">1413</strain>
        <strain evidence="2">SRL2020-028</strain>
    </source>
</reference>
<dbReference type="AlphaFoldDB" id="A0A9P3QC32"/>
<feature type="transmembrane region" description="Helical" evidence="1">
    <location>
        <begin position="107"/>
        <end position="125"/>
    </location>
</feature>
<dbReference type="Proteomes" id="UP001064782">
    <property type="component" value="Unassembled WGS sequence"/>
</dbReference>
<keyword evidence="1" id="KW-1133">Transmembrane helix</keyword>
<evidence type="ECO:0000313" key="3">
    <source>
        <dbReference type="EMBL" id="GLD32513.1"/>
    </source>
</evidence>
<dbReference type="EMBL" id="BRXE01000030">
    <property type="protein sequence ID" value="GLB83642.1"/>
    <property type="molecule type" value="Genomic_DNA"/>
</dbReference>
<keyword evidence="4" id="KW-1185">Reference proteome</keyword>
<keyword evidence="1" id="KW-0472">Membrane</keyword>
<evidence type="ECO:0000313" key="2">
    <source>
        <dbReference type="EMBL" id="GLB83642.1"/>
    </source>
</evidence>
<organism evidence="3 4">
    <name type="scientific">Mycobacterium kiyosense</name>
    <dbReference type="NCBI Taxonomy" id="2871094"/>
    <lineage>
        <taxon>Bacteria</taxon>
        <taxon>Bacillati</taxon>
        <taxon>Actinomycetota</taxon>
        <taxon>Actinomycetes</taxon>
        <taxon>Mycobacteriales</taxon>
        <taxon>Mycobacteriaceae</taxon>
        <taxon>Mycobacterium</taxon>
    </lineage>
</organism>
<proteinExistence type="predicted"/>
<feature type="transmembrane region" description="Helical" evidence="1">
    <location>
        <begin position="84"/>
        <end position="101"/>
    </location>
</feature>
<dbReference type="Proteomes" id="UP001165663">
    <property type="component" value="Unassembled WGS sequence"/>
</dbReference>
<evidence type="ECO:0000256" key="1">
    <source>
        <dbReference type="SAM" id="Phobius"/>
    </source>
</evidence>
<keyword evidence="1" id="KW-0812">Transmembrane</keyword>
<gene>
    <name evidence="3" type="ORF">Mkiyose1413_43960</name>
    <name evidence="2" type="ORF">SRL2020028_28980</name>
</gene>